<comment type="caution">
    <text evidence="5">The sequence shown here is derived from an EMBL/GenBank/DDBJ whole genome shotgun (WGS) entry which is preliminary data.</text>
</comment>
<keyword evidence="3" id="KW-0732">Signal</keyword>
<dbReference type="FunFam" id="3.30.70.360:FF:000001">
    <property type="entry name" value="N-acetyldiaminopimelate deacetylase"/>
    <property type="match status" value="1"/>
</dbReference>
<dbReference type="EMBL" id="JROU02000088">
    <property type="protein sequence ID" value="OEH80404.1"/>
    <property type="molecule type" value="Genomic_DNA"/>
</dbReference>
<dbReference type="Pfam" id="PF01546">
    <property type="entry name" value="Peptidase_M20"/>
    <property type="match status" value="1"/>
</dbReference>
<reference evidence="5 6" key="1">
    <citation type="journal article" date="2016" name="BMC Genomics">
        <title>Comparative genomics reveals Cyclospora cayetanensis possesses coccidia-like metabolism and invasion components but unique surface antigens.</title>
        <authorList>
            <person name="Liu S."/>
            <person name="Wang L."/>
            <person name="Zheng H."/>
            <person name="Xu Z."/>
            <person name="Roellig D.M."/>
            <person name="Li N."/>
            <person name="Frace M.A."/>
            <person name="Tang K."/>
            <person name="Arrowood M.J."/>
            <person name="Moss D.M."/>
            <person name="Zhang L."/>
            <person name="Feng Y."/>
            <person name="Xiao L."/>
        </authorList>
    </citation>
    <scope>NUCLEOTIDE SEQUENCE [LARGE SCALE GENOMIC DNA]</scope>
    <source>
        <strain evidence="5 6">CHN_HEN01</strain>
    </source>
</reference>
<evidence type="ECO:0000313" key="6">
    <source>
        <dbReference type="Proteomes" id="UP000095192"/>
    </source>
</evidence>
<evidence type="ECO:0000256" key="1">
    <source>
        <dbReference type="ARBA" id="ARBA00006153"/>
    </source>
</evidence>
<dbReference type="PANTHER" id="PTHR11014">
    <property type="entry name" value="PEPTIDASE M20 FAMILY MEMBER"/>
    <property type="match status" value="1"/>
</dbReference>
<protein>
    <submittedName>
        <fullName evidence="5">Amidohydrolase domain-containing protein</fullName>
    </submittedName>
</protein>
<name>A0A1D3DAC4_9EIME</name>
<feature type="domain" description="Peptidase M20 dimerisation" evidence="4">
    <location>
        <begin position="277"/>
        <end position="377"/>
    </location>
</feature>
<dbReference type="VEuPathDB" id="ToxoDB:cyc_07628"/>
<dbReference type="InterPro" id="IPR002933">
    <property type="entry name" value="Peptidase_M20"/>
</dbReference>
<comment type="similarity">
    <text evidence="1">Belongs to the peptidase M20 family.</text>
</comment>
<dbReference type="SUPFAM" id="SSF55031">
    <property type="entry name" value="Bacterial exopeptidase dimerisation domain"/>
    <property type="match status" value="1"/>
</dbReference>
<feature type="signal peptide" evidence="3">
    <location>
        <begin position="1"/>
        <end position="19"/>
    </location>
</feature>
<evidence type="ECO:0000256" key="2">
    <source>
        <dbReference type="ARBA" id="ARBA00022801"/>
    </source>
</evidence>
<dbReference type="SUPFAM" id="SSF53187">
    <property type="entry name" value="Zn-dependent exopeptidases"/>
    <property type="match status" value="1"/>
</dbReference>
<sequence>MPLLAHPSTIVCLYTLATATVCGAAASTGTPPPAPVISPPDLPPCEIPLDPSCLRQQAAALQQWGVEIRRQLHRFPELMYEEHRTSALVQRVLTDLGIKHSAGWGRDRRASLVDESLLEALTEKGDTEELHQMQQQAAGIPGTGVVAEIGTGKSPCVLLRADMDALPIHEQAAVAFKSELDGKMHACGHDAHTTMLLMAAAILKKNEASLKGTVKLVFQPAEEGGQGAQMMLEEGLLDMLPSPLMAMGMHVFPELPTGVIASREGPLMAATARCVRLCSFHFEIVGSGGHGAMPAQTRDPIAACTAAVQNVYAIVARENDFAAVSSGFISVTQIQAGSAFNIIPSECSLKGTLRAFTNEKLQELKLRLRQVVQRTAEAFRCRLRVRRLLTNTPALHVHAGALGAVGAVTGGRPVETMPPIYGGEDFAFVLDRVPGVFAFIGIGSGAQRKGHVPTSFGLHHQEFAIDEEALEVGAAVEAQFAATAIEHLLQQPSQQQQEEPQDKLYDDL</sequence>
<dbReference type="PANTHER" id="PTHR11014:SF63">
    <property type="entry name" value="METALLOPEPTIDASE, PUTATIVE (AFU_ORTHOLOGUE AFUA_6G09600)-RELATED"/>
    <property type="match status" value="1"/>
</dbReference>
<proteinExistence type="inferred from homology"/>
<gene>
    <name evidence="5" type="ORF">cyc_07628</name>
</gene>
<dbReference type="InterPro" id="IPR017439">
    <property type="entry name" value="Amidohydrolase"/>
</dbReference>
<evidence type="ECO:0000313" key="5">
    <source>
        <dbReference type="EMBL" id="OEH80404.1"/>
    </source>
</evidence>
<dbReference type="GO" id="GO:0016787">
    <property type="term" value="F:hydrolase activity"/>
    <property type="evidence" value="ECO:0007669"/>
    <property type="project" value="UniProtKB-KW"/>
</dbReference>
<organism evidence="5 6">
    <name type="scientific">Cyclospora cayetanensis</name>
    <dbReference type="NCBI Taxonomy" id="88456"/>
    <lineage>
        <taxon>Eukaryota</taxon>
        <taxon>Sar</taxon>
        <taxon>Alveolata</taxon>
        <taxon>Apicomplexa</taxon>
        <taxon>Conoidasida</taxon>
        <taxon>Coccidia</taxon>
        <taxon>Eucoccidiorida</taxon>
        <taxon>Eimeriorina</taxon>
        <taxon>Eimeriidae</taxon>
        <taxon>Cyclospora</taxon>
    </lineage>
</organism>
<dbReference type="InterPro" id="IPR036264">
    <property type="entry name" value="Bact_exopeptidase_dim_dom"/>
</dbReference>
<accession>A0A1D3DAC4</accession>
<dbReference type="Gene3D" id="3.40.630.10">
    <property type="entry name" value="Zn peptidases"/>
    <property type="match status" value="1"/>
</dbReference>
<evidence type="ECO:0000256" key="3">
    <source>
        <dbReference type="SAM" id="SignalP"/>
    </source>
</evidence>
<dbReference type="InParanoid" id="A0A1D3DAC4"/>
<dbReference type="VEuPathDB" id="ToxoDB:LOC34623558"/>
<keyword evidence="6" id="KW-1185">Reference proteome</keyword>
<dbReference type="InterPro" id="IPR011650">
    <property type="entry name" value="Peptidase_M20_dimer"/>
</dbReference>
<feature type="chain" id="PRO_5008914286" evidence="3">
    <location>
        <begin position="20"/>
        <end position="508"/>
    </location>
</feature>
<dbReference type="NCBIfam" id="TIGR01891">
    <property type="entry name" value="amidohydrolases"/>
    <property type="match status" value="1"/>
</dbReference>
<dbReference type="AlphaFoldDB" id="A0A1D3DAC4"/>
<dbReference type="Proteomes" id="UP000095192">
    <property type="component" value="Unassembled WGS sequence"/>
</dbReference>
<dbReference type="Pfam" id="PF07687">
    <property type="entry name" value="M20_dimer"/>
    <property type="match status" value="1"/>
</dbReference>
<evidence type="ECO:0000259" key="4">
    <source>
        <dbReference type="Pfam" id="PF07687"/>
    </source>
</evidence>
<dbReference type="Gene3D" id="3.30.70.360">
    <property type="match status" value="1"/>
</dbReference>
<keyword evidence="2" id="KW-0378">Hydrolase</keyword>